<protein>
    <submittedName>
        <fullName evidence="1">Uncharacterized protein</fullName>
    </submittedName>
</protein>
<reference evidence="1 2" key="1">
    <citation type="journal article" date="2016" name="Genome Announc.">
        <title>First Complete Genome Sequence of a Subdivision 6 Acidobacterium Strain.</title>
        <authorList>
            <person name="Huang S."/>
            <person name="Vieira S."/>
            <person name="Bunk B."/>
            <person name="Riedel T."/>
            <person name="Sproer C."/>
            <person name="Overmann J."/>
        </authorList>
    </citation>
    <scope>NUCLEOTIDE SEQUENCE [LARGE SCALE GENOMIC DNA]</scope>
    <source>
        <strain evidence="2">DSM 100886 HEG_-6_39</strain>
    </source>
</reference>
<dbReference type="Proteomes" id="UP000076079">
    <property type="component" value="Chromosome"/>
</dbReference>
<dbReference type="AlphaFoldDB" id="A0A143PG73"/>
<proteinExistence type="predicted"/>
<name>A0A143PG73_LUTPR</name>
<accession>A0A143PG73</accession>
<dbReference type="EMBL" id="CP015136">
    <property type="protein sequence ID" value="AMY07426.1"/>
    <property type="molecule type" value="Genomic_DNA"/>
</dbReference>
<evidence type="ECO:0000313" key="2">
    <source>
        <dbReference type="Proteomes" id="UP000076079"/>
    </source>
</evidence>
<reference evidence="2" key="2">
    <citation type="submission" date="2016-04" db="EMBL/GenBank/DDBJ databases">
        <title>First Complete Genome Sequence of a Subdivision 6 Acidobacterium.</title>
        <authorList>
            <person name="Huang S."/>
            <person name="Vieira S."/>
            <person name="Bunk B."/>
            <person name="Riedel T."/>
            <person name="Sproeer C."/>
            <person name="Overmann J."/>
        </authorList>
    </citation>
    <scope>NUCLEOTIDE SEQUENCE [LARGE SCALE GENOMIC DNA]</scope>
    <source>
        <strain evidence="2">DSM 100886 HEG_-6_39</strain>
    </source>
</reference>
<dbReference type="KEGG" id="abac:LuPra_00599"/>
<sequence length="39" mass="4273">MLVNTEKLTQLHLQRLGAASNERDYSQLGASLCVKSPAE</sequence>
<keyword evidence="2" id="KW-1185">Reference proteome</keyword>
<gene>
    <name evidence="1" type="ORF">LuPra_00599</name>
</gene>
<organism evidence="1 2">
    <name type="scientific">Luteitalea pratensis</name>
    <dbReference type="NCBI Taxonomy" id="1855912"/>
    <lineage>
        <taxon>Bacteria</taxon>
        <taxon>Pseudomonadati</taxon>
        <taxon>Acidobacteriota</taxon>
        <taxon>Vicinamibacteria</taxon>
        <taxon>Vicinamibacterales</taxon>
        <taxon>Vicinamibacteraceae</taxon>
        <taxon>Luteitalea</taxon>
    </lineage>
</organism>
<evidence type="ECO:0000313" key="1">
    <source>
        <dbReference type="EMBL" id="AMY07426.1"/>
    </source>
</evidence>